<proteinExistence type="predicted"/>
<gene>
    <name evidence="1" type="ORF">UW23_C0043G0001</name>
</gene>
<dbReference type="Proteomes" id="UP000034069">
    <property type="component" value="Unassembled WGS sequence"/>
</dbReference>
<organism evidence="1 2">
    <name type="scientific">Candidatus Collierbacteria bacterium GW2011_GWA1_44_12</name>
    <dbReference type="NCBI Taxonomy" id="1618376"/>
    <lineage>
        <taxon>Bacteria</taxon>
        <taxon>Candidatus Collieribacteriota</taxon>
    </lineage>
</organism>
<dbReference type="AlphaFoldDB" id="A0A0G1IRD3"/>
<name>A0A0G1IRD3_9BACT</name>
<evidence type="ECO:0000313" key="1">
    <source>
        <dbReference type="EMBL" id="KKT34337.1"/>
    </source>
</evidence>
<evidence type="ECO:0000313" key="2">
    <source>
        <dbReference type="Proteomes" id="UP000034069"/>
    </source>
</evidence>
<comment type="caution">
    <text evidence="1">The sequence shown here is derived from an EMBL/GenBank/DDBJ whole genome shotgun (WGS) entry which is preliminary data.</text>
</comment>
<dbReference type="EMBL" id="LCHN01000043">
    <property type="protein sequence ID" value="KKT34337.1"/>
    <property type="molecule type" value="Genomic_DNA"/>
</dbReference>
<sequence length="123" mass="14010">HEASTLFEDLNTVVIYMRKCGKDHKNHQLWVDIRNHIRHAVREEFDKEDDLVKNERAQRLSLDPKLQISIGFDTDAIKVGGTLIELSEVNKYLVWAEGVIAGILAKASEDGFIEGIRVVKNLN</sequence>
<protein>
    <submittedName>
        <fullName evidence="1">Uncharacterized protein</fullName>
    </submittedName>
</protein>
<feature type="non-terminal residue" evidence="1">
    <location>
        <position position="1"/>
    </location>
</feature>
<reference evidence="1 2" key="1">
    <citation type="journal article" date="2015" name="Nature">
        <title>rRNA introns, odd ribosomes, and small enigmatic genomes across a large radiation of phyla.</title>
        <authorList>
            <person name="Brown C.T."/>
            <person name="Hug L.A."/>
            <person name="Thomas B.C."/>
            <person name="Sharon I."/>
            <person name="Castelle C.J."/>
            <person name="Singh A."/>
            <person name="Wilkins M.J."/>
            <person name="Williams K.H."/>
            <person name="Banfield J.F."/>
        </authorList>
    </citation>
    <scope>NUCLEOTIDE SEQUENCE [LARGE SCALE GENOMIC DNA]</scope>
</reference>
<accession>A0A0G1IRD3</accession>